<name>A0A9X2E5K8_9NOCA</name>
<dbReference type="GO" id="GO:0009378">
    <property type="term" value="F:four-way junction helicase activity"/>
    <property type="evidence" value="ECO:0007669"/>
    <property type="project" value="TreeGrafter"/>
</dbReference>
<keyword evidence="2" id="KW-0479">Metal-binding</keyword>
<evidence type="ECO:0000313" key="15">
    <source>
        <dbReference type="EMBL" id="MCM6772036.1"/>
    </source>
</evidence>
<dbReference type="InterPro" id="IPR027417">
    <property type="entry name" value="P-loop_NTPase"/>
</dbReference>
<dbReference type="GO" id="GO:0016787">
    <property type="term" value="F:hydrolase activity"/>
    <property type="evidence" value="ECO:0007669"/>
    <property type="project" value="UniProtKB-KW"/>
</dbReference>
<evidence type="ECO:0000256" key="8">
    <source>
        <dbReference type="ARBA" id="ARBA00023235"/>
    </source>
</evidence>
<dbReference type="CDD" id="cd17920">
    <property type="entry name" value="DEXHc_RecQ"/>
    <property type="match status" value="1"/>
</dbReference>
<dbReference type="SMART" id="SM00490">
    <property type="entry name" value="HELICc"/>
    <property type="match status" value="1"/>
</dbReference>
<organism evidence="15 16">
    <name type="scientific">Nocardia pulmonis</name>
    <dbReference type="NCBI Taxonomy" id="2951408"/>
    <lineage>
        <taxon>Bacteria</taxon>
        <taxon>Bacillati</taxon>
        <taxon>Actinomycetota</taxon>
        <taxon>Actinomycetes</taxon>
        <taxon>Mycobacteriales</taxon>
        <taxon>Nocardiaceae</taxon>
        <taxon>Nocardia</taxon>
    </lineage>
</organism>
<dbReference type="GO" id="GO:0006310">
    <property type="term" value="P:DNA recombination"/>
    <property type="evidence" value="ECO:0007669"/>
    <property type="project" value="InterPro"/>
</dbReference>
<dbReference type="Gene3D" id="3.40.50.300">
    <property type="entry name" value="P-loop containing nucleotide triphosphate hydrolases"/>
    <property type="match status" value="2"/>
</dbReference>
<evidence type="ECO:0000256" key="10">
    <source>
        <dbReference type="ARBA" id="ARBA00034808"/>
    </source>
</evidence>
<keyword evidence="5 15" id="KW-0347">Helicase</keyword>
<evidence type="ECO:0000259" key="14">
    <source>
        <dbReference type="PROSITE" id="PS51194"/>
    </source>
</evidence>
<dbReference type="InterPro" id="IPR014001">
    <property type="entry name" value="Helicase_ATP-bd"/>
</dbReference>
<dbReference type="SMART" id="SM00487">
    <property type="entry name" value="DEXDc"/>
    <property type="match status" value="1"/>
</dbReference>
<keyword evidence="8" id="KW-0413">Isomerase</keyword>
<dbReference type="SUPFAM" id="SSF46785">
    <property type="entry name" value="Winged helix' DNA-binding domain"/>
    <property type="match status" value="1"/>
</dbReference>
<evidence type="ECO:0000256" key="9">
    <source>
        <dbReference type="ARBA" id="ARBA00034617"/>
    </source>
</evidence>
<dbReference type="GO" id="GO:0005524">
    <property type="term" value="F:ATP binding"/>
    <property type="evidence" value="ECO:0007669"/>
    <property type="project" value="UniProtKB-KW"/>
</dbReference>
<evidence type="ECO:0000313" key="16">
    <source>
        <dbReference type="Proteomes" id="UP001139157"/>
    </source>
</evidence>
<sequence length="540" mass="59138">MQRDVRAELRRTARETFGWDELRDDQLTAMVAVVQRRDALVVMPTGAGKSAVYQVATLLLDGPALIVSPLVALQRDQIAQLADSAAPDAVAVNSAQSQAADRRAWRSVREGAAEYLFLAPEQLARPEVVAELARIRPGLFVVDEAHCVSAWGHDFRPDYLRLGEVADRLGRPPVLALTASAGGPVRDDIVERLRLRDPLRVISGFDRPNLYLAVHRAIEERDKYARIFEAVAAGGGPGLIYCATRGDTEMLAAELNRRGVRAAAYHAGMRSAERDRVHDEFHRDRVTIVVATSAFGMGIDKPNVRFVIHASVPDSLDSYHQQIGRAGRDGEPADALLCYRPEDLGVQNFLTAHRLDTEGPVRIAELLHARGAMTAEELESALGQPHRRITRDLNLLEQGGVVRIDQHRTCHYLGDDPAAAAERVAALAERHGQLDRTRVQVLREYAETTSCRRQFLLGYFGEALPEPCGHCDTCAAGTAADHAPTDTTFTPGTAVHHEQWGAGEVVRLGNDRVTVLFESAGYRTLALPLARESGLLTPEG</sequence>
<dbReference type="InterPro" id="IPR011545">
    <property type="entry name" value="DEAD/DEAH_box_helicase_dom"/>
</dbReference>
<dbReference type="PROSITE" id="PS51194">
    <property type="entry name" value="HELICASE_CTER"/>
    <property type="match status" value="1"/>
</dbReference>
<dbReference type="PROSITE" id="PS51192">
    <property type="entry name" value="HELICASE_ATP_BIND_1"/>
    <property type="match status" value="1"/>
</dbReference>
<comment type="caution">
    <text evidence="15">The sequence shown here is derived from an EMBL/GenBank/DDBJ whole genome shotgun (WGS) entry which is preliminary data.</text>
</comment>
<dbReference type="GO" id="GO:0043138">
    <property type="term" value="F:3'-5' DNA helicase activity"/>
    <property type="evidence" value="ECO:0007669"/>
    <property type="project" value="UniProtKB-EC"/>
</dbReference>
<dbReference type="PROSITE" id="PS00690">
    <property type="entry name" value="DEAH_ATP_HELICASE"/>
    <property type="match status" value="1"/>
</dbReference>
<dbReference type="PANTHER" id="PTHR13710">
    <property type="entry name" value="DNA HELICASE RECQ FAMILY MEMBER"/>
    <property type="match status" value="1"/>
</dbReference>
<dbReference type="Pfam" id="PF00270">
    <property type="entry name" value="DEAD"/>
    <property type="match status" value="1"/>
</dbReference>
<dbReference type="InterPro" id="IPR002464">
    <property type="entry name" value="DNA/RNA_helicase_DEAH_CS"/>
</dbReference>
<accession>A0A9X2E5K8</accession>
<dbReference type="InterPro" id="IPR004589">
    <property type="entry name" value="DNA_helicase_ATP-dep_RecQ"/>
</dbReference>
<keyword evidence="3" id="KW-0547">Nucleotide-binding</keyword>
<reference evidence="15" key="1">
    <citation type="submission" date="2022-06" db="EMBL/GenBank/DDBJ databases">
        <title>Novel species in genus nocardia.</title>
        <authorList>
            <person name="Li F."/>
        </authorList>
    </citation>
    <scope>NUCLEOTIDE SEQUENCE</scope>
    <source>
        <strain evidence="15">CDC141</strain>
    </source>
</reference>
<comment type="similarity">
    <text evidence="1">Belongs to the helicase family. RecQ subfamily.</text>
</comment>
<keyword evidence="4" id="KW-0378">Hydrolase</keyword>
<comment type="catalytic activity">
    <reaction evidence="9">
        <text>Couples ATP hydrolysis with the unwinding of duplex DNA by translocating in the 3'-5' direction.</text>
        <dbReference type="EC" id="5.6.2.4"/>
    </reaction>
</comment>
<dbReference type="AlphaFoldDB" id="A0A9X2E5K8"/>
<dbReference type="RefSeq" id="WP_251908914.1">
    <property type="nucleotide sequence ID" value="NZ_JAMRXG010000001.1"/>
</dbReference>
<evidence type="ECO:0000256" key="3">
    <source>
        <dbReference type="ARBA" id="ARBA00022741"/>
    </source>
</evidence>
<dbReference type="InterPro" id="IPR032284">
    <property type="entry name" value="RecQ_Zn-bd"/>
</dbReference>
<feature type="domain" description="Helicase C-terminal" evidence="14">
    <location>
        <begin position="223"/>
        <end position="367"/>
    </location>
</feature>
<dbReference type="CDD" id="cd18794">
    <property type="entry name" value="SF2_C_RecQ"/>
    <property type="match status" value="1"/>
</dbReference>
<evidence type="ECO:0000256" key="11">
    <source>
        <dbReference type="ARBA" id="ARBA00044535"/>
    </source>
</evidence>
<dbReference type="InterPro" id="IPR036390">
    <property type="entry name" value="WH_DNA-bd_sf"/>
</dbReference>
<evidence type="ECO:0000256" key="6">
    <source>
        <dbReference type="ARBA" id="ARBA00022840"/>
    </source>
</evidence>
<dbReference type="Pfam" id="PF16124">
    <property type="entry name" value="RecQ_Zn_bind"/>
    <property type="match status" value="1"/>
</dbReference>
<dbReference type="PANTHER" id="PTHR13710:SF105">
    <property type="entry name" value="ATP-DEPENDENT DNA HELICASE Q1"/>
    <property type="match status" value="1"/>
</dbReference>
<evidence type="ECO:0000259" key="13">
    <source>
        <dbReference type="PROSITE" id="PS51192"/>
    </source>
</evidence>
<dbReference type="GO" id="GO:0006281">
    <property type="term" value="P:DNA repair"/>
    <property type="evidence" value="ECO:0007669"/>
    <property type="project" value="TreeGrafter"/>
</dbReference>
<dbReference type="GO" id="GO:0005694">
    <property type="term" value="C:chromosome"/>
    <property type="evidence" value="ECO:0007669"/>
    <property type="project" value="TreeGrafter"/>
</dbReference>
<dbReference type="InterPro" id="IPR001650">
    <property type="entry name" value="Helicase_C-like"/>
</dbReference>
<dbReference type="Proteomes" id="UP001139157">
    <property type="component" value="Unassembled WGS sequence"/>
</dbReference>
<evidence type="ECO:0000256" key="7">
    <source>
        <dbReference type="ARBA" id="ARBA00023125"/>
    </source>
</evidence>
<feature type="domain" description="Helicase ATP-binding" evidence="13">
    <location>
        <begin position="30"/>
        <end position="199"/>
    </location>
</feature>
<dbReference type="EC" id="5.6.2.4" evidence="10"/>
<dbReference type="GO" id="GO:0046872">
    <property type="term" value="F:metal ion binding"/>
    <property type="evidence" value="ECO:0007669"/>
    <property type="project" value="UniProtKB-KW"/>
</dbReference>
<evidence type="ECO:0000256" key="5">
    <source>
        <dbReference type="ARBA" id="ARBA00022806"/>
    </source>
</evidence>
<protein>
    <recommendedName>
        <fullName evidence="11">ATP-dependent DNA helicase RecQ</fullName>
        <ecNumber evidence="10">5.6.2.4</ecNumber>
    </recommendedName>
    <alternativeName>
        <fullName evidence="12">DNA 3'-5' helicase RecQ</fullName>
    </alternativeName>
</protein>
<dbReference type="EMBL" id="JAMRXG010000001">
    <property type="protein sequence ID" value="MCM6772036.1"/>
    <property type="molecule type" value="Genomic_DNA"/>
</dbReference>
<dbReference type="NCBIfam" id="TIGR00614">
    <property type="entry name" value="recQ_fam"/>
    <property type="match status" value="1"/>
</dbReference>
<dbReference type="Pfam" id="PF00271">
    <property type="entry name" value="Helicase_C"/>
    <property type="match status" value="1"/>
</dbReference>
<evidence type="ECO:0000256" key="12">
    <source>
        <dbReference type="ARBA" id="ARBA00044550"/>
    </source>
</evidence>
<proteinExistence type="inferred from homology"/>
<keyword evidence="16" id="KW-1185">Reference proteome</keyword>
<evidence type="ECO:0000256" key="1">
    <source>
        <dbReference type="ARBA" id="ARBA00005446"/>
    </source>
</evidence>
<evidence type="ECO:0000256" key="4">
    <source>
        <dbReference type="ARBA" id="ARBA00022801"/>
    </source>
</evidence>
<dbReference type="SUPFAM" id="SSF52540">
    <property type="entry name" value="P-loop containing nucleoside triphosphate hydrolases"/>
    <property type="match status" value="1"/>
</dbReference>
<keyword evidence="7" id="KW-0238">DNA-binding</keyword>
<gene>
    <name evidence="15" type="ORF">NDR86_00945</name>
</gene>
<dbReference type="GO" id="GO:0003677">
    <property type="term" value="F:DNA binding"/>
    <property type="evidence" value="ECO:0007669"/>
    <property type="project" value="UniProtKB-KW"/>
</dbReference>
<keyword evidence="6" id="KW-0067">ATP-binding</keyword>
<dbReference type="GO" id="GO:0005737">
    <property type="term" value="C:cytoplasm"/>
    <property type="evidence" value="ECO:0007669"/>
    <property type="project" value="TreeGrafter"/>
</dbReference>
<evidence type="ECO:0000256" key="2">
    <source>
        <dbReference type="ARBA" id="ARBA00022723"/>
    </source>
</evidence>